<dbReference type="InterPro" id="IPR011545">
    <property type="entry name" value="DEAD/DEAH_box_helicase_dom"/>
</dbReference>
<feature type="domain" description="Helicase ATP-binding" evidence="1">
    <location>
        <begin position="38"/>
        <end position="257"/>
    </location>
</feature>
<dbReference type="InterPro" id="IPR017575">
    <property type="entry name" value="CRISPR-assoc_helicase_Cas3"/>
</dbReference>
<dbReference type="NCBIfam" id="TIGR03158">
    <property type="entry name" value="cas3_cyano"/>
    <property type="match status" value="1"/>
</dbReference>
<dbReference type="InParanoid" id="D6TCJ9"/>
<dbReference type="Proteomes" id="UP000004508">
    <property type="component" value="Unassembled WGS sequence"/>
</dbReference>
<name>D6TCJ9_KTERA</name>
<protein>
    <submittedName>
        <fullName evidence="2">CRISPR-associated helicase, Cyano-type</fullName>
    </submittedName>
</protein>
<dbReference type="AlphaFoldDB" id="D6TCJ9"/>
<evidence type="ECO:0000313" key="3">
    <source>
        <dbReference type="Proteomes" id="UP000004508"/>
    </source>
</evidence>
<dbReference type="RefSeq" id="WP_007907032.1">
    <property type="nucleotide sequence ID" value="NZ_ADVG01000001.1"/>
</dbReference>
<gene>
    <name evidence="2" type="ORF">Krac_11612</name>
</gene>
<dbReference type="EMBL" id="ADVG01000001">
    <property type="protein sequence ID" value="EFH90016.1"/>
    <property type="molecule type" value="Genomic_DNA"/>
</dbReference>
<proteinExistence type="predicted"/>
<dbReference type="GO" id="GO:0003676">
    <property type="term" value="F:nucleic acid binding"/>
    <property type="evidence" value="ECO:0007669"/>
    <property type="project" value="InterPro"/>
</dbReference>
<dbReference type="Pfam" id="PF00270">
    <property type="entry name" value="DEAD"/>
    <property type="match status" value="1"/>
</dbReference>
<evidence type="ECO:0000313" key="2">
    <source>
        <dbReference type="EMBL" id="EFH90016.1"/>
    </source>
</evidence>
<organism evidence="2 3">
    <name type="scientific">Ktedonobacter racemifer DSM 44963</name>
    <dbReference type="NCBI Taxonomy" id="485913"/>
    <lineage>
        <taxon>Bacteria</taxon>
        <taxon>Bacillati</taxon>
        <taxon>Chloroflexota</taxon>
        <taxon>Ktedonobacteria</taxon>
        <taxon>Ktedonobacterales</taxon>
        <taxon>Ktedonobacteraceae</taxon>
        <taxon>Ktedonobacter</taxon>
    </lineage>
</organism>
<dbReference type="eggNOG" id="COG1203">
    <property type="taxonomic scope" value="Bacteria"/>
</dbReference>
<dbReference type="STRING" id="485913.Krac_11612"/>
<dbReference type="SUPFAM" id="SSF52540">
    <property type="entry name" value="P-loop containing nucleoside triphosphate hydrolases"/>
    <property type="match status" value="1"/>
</dbReference>
<dbReference type="PROSITE" id="PS51192">
    <property type="entry name" value="HELICASE_ATP_BIND_1"/>
    <property type="match status" value="1"/>
</dbReference>
<dbReference type="InterPro" id="IPR014001">
    <property type="entry name" value="Helicase_ATP-bd"/>
</dbReference>
<sequence>MLSITLLEQDEYQWLGYNPAEKLFPAAEGKFPLYHQWRTYNAEEPIIVNTYNTGTGKAKAALLRLLKRVEKKGRQRLSPTRDNVLLIAPTNELLAQHARDAEDFCKQCDLPYRVVPLTRETLDEGALIGEEEFKRARKLHYILNNSSQLDKDLTKRATIYVVNPDIFYYAIYFCYNSVDRQSLFDDFMRLFNYVIIDELHYYSPKQLAAFLFFIKFSHDRGYIESASKQRQFCILTATPRPQVKRYLEHLDLPVNWIEPGQSIPPEDVPFLQPIRALTRVQLRVYNTEELQQGEQLSGLLQLVRQERGQVRAWLDEKLDGAIISSSLGMISNIHAALKPYVRDEEIGRVTGAQQKSDREVAKECPLILATPTVDIGYNFERSQPKARQNIDFLFCDASSGDELIQRIGRGGRVLAKAEKESVSYALVVLSPHDYKVLEPYAGQELERARFAALTQEMAKKNDLYAYVKTGTLLEIFRPIKFLKEGMSDQERQQFDVFFEDLRRFFAGTEDAVLPSVTFSKTYKMVKKLDEWQTFYGGLGLVPQEAFDTLPLLLEERIRWQPETFQDDHTQKCLEAFFKRLRSMHWPAGTSAVTMVQTLQDDLCAYYKERARFSFRESFQPPAALAYDPENLHSSRSIASYNALHFLRYYDAPFYETYAKWEQDTHQSVPASLREDALTYCHLHRLRDTPLRIGLKLDARDYTRDAWEEKFAYQVTAIYGLELVCLSEHSGLKKSVRELFRRQYVPAFLASSSSDSRTRAEIHKLSKQARFSSLPLEVTFMDGRCLPYDAILGTMAFQLCAELPYWAMTKDRRVTQREDDAPIIC</sequence>
<evidence type="ECO:0000259" key="1">
    <source>
        <dbReference type="PROSITE" id="PS51192"/>
    </source>
</evidence>
<dbReference type="Gene3D" id="3.40.50.300">
    <property type="entry name" value="P-loop containing nucleotide triphosphate hydrolases"/>
    <property type="match status" value="1"/>
</dbReference>
<dbReference type="InterPro" id="IPR027417">
    <property type="entry name" value="P-loop_NTPase"/>
</dbReference>
<dbReference type="GO" id="GO:0005524">
    <property type="term" value="F:ATP binding"/>
    <property type="evidence" value="ECO:0007669"/>
    <property type="project" value="InterPro"/>
</dbReference>
<comment type="caution">
    <text evidence="2">The sequence shown here is derived from an EMBL/GenBank/DDBJ whole genome shotgun (WGS) entry which is preliminary data.</text>
</comment>
<dbReference type="SMART" id="SM00487">
    <property type="entry name" value="DEXDc"/>
    <property type="match status" value="1"/>
</dbReference>
<accession>D6TCJ9</accession>
<dbReference type="OrthoDB" id="9810236at2"/>
<reference evidence="2 3" key="1">
    <citation type="journal article" date="2011" name="Stand. Genomic Sci.">
        <title>Non-contiguous finished genome sequence and contextual data of the filamentous soil bacterium Ktedonobacter racemifer type strain (SOSP1-21).</title>
        <authorList>
            <person name="Chang Y.J."/>
            <person name="Land M."/>
            <person name="Hauser L."/>
            <person name="Chertkov O."/>
            <person name="Del Rio T.G."/>
            <person name="Nolan M."/>
            <person name="Copeland A."/>
            <person name="Tice H."/>
            <person name="Cheng J.F."/>
            <person name="Lucas S."/>
            <person name="Han C."/>
            <person name="Goodwin L."/>
            <person name="Pitluck S."/>
            <person name="Ivanova N."/>
            <person name="Ovchinikova G."/>
            <person name="Pati A."/>
            <person name="Chen A."/>
            <person name="Palaniappan K."/>
            <person name="Mavromatis K."/>
            <person name="Liolios K."/>
            <person name="Brettin T."/>
            <person name="Fiebig A."/>
            <person name="Rohde M."/>
            <person name="Abt B."/>
            <person name="Goker M."/>
            <person name="Detter J.C."/>
            <person name="Woyke T."/>
            <person name="Bristow J."/>
            <person name="Eisen J.A."/>
            <person name="Markowitz V."/>
            <person name="Hugenholtz P."/>
            <person name="Kyrpides N.C."/>
            <person name="Klenk H.P."/>
            <person name="Lapidus A."/>
        </authorList>
    </citation>
    <scope>NUCLEOTIDE SEQUENCE [LARGE SCALE GENOMIC DNA]</scope>
    <source>
        <strain evidence="3">DSM 44963</strain>
    </source>
</reference>
<keyword evidence="3" id="KW-1185">Reference proteome</keyword>